<feature type="transmembrane region" description="Helical" evidence="9">
    <location>
        <begin position="107"/>
        <end position="131"/>
    </location>
</feature>
<dbReference type="AlphaFoldDB" id="A0AA40GH33"/>
<evidence type="ECO:0000256" key="5">
    <source>
        <dbReference type="ARBA" id="ARBA00022792"/>
    </source>
</evidence>
<dbReference type="PANTHER" id="PTHR13603:SF1">
    <property type="entry name" value="TRANSMEMBRANE PROTEIN 186"/>
    <property type="match status" value="1"/>
</dbReference>
<evidence type="ECO:0000256" key="9">
    <source>
        <dbReference type="SAM" id="Phobius"/>
    </source>
</evidence>
<keyword evidence="5" id="KW-0999">Mitochondrion inner membrane</keyword>
<keyword evidence="8 9" id="KW-0472">Membrane</keyword>
<feature type="transmembrane region" description="Helical" evidence="9">
    <location>
        <begin position="81"/>
        <end position="101"/>
    </location>
</feature>
<evidence type="ECO:0000256" key="8">
    <source>
        <dbReference type="ARBA" id="ARBA00023136"/>
    </source>
</evidence>
<protein>
    <recommendedName>
        <fullName evidence="3">Transmembrane protein 186</fullName>
    </recommendedName>
</protein>
<dbReference type="EMBL" id="JAHYIQ010000001">
    <property type="protein sequence ID" value="KAK1137110.1"/>
    <property type="molecule type" value="Genomic_DNA"/>
</dbReference>
<reference evidence="10" key="1">
    <citation type="submission" date="2021-10" db="EMBL/GenBank/DDBJ databases">
        <title>Melipona bicolor Genome sequencing and assembly.</title>
        <authorList>
            <person name="Araujo N.S."/>
            <person name="Arias M.C."/>
        </authorList>
    </citation>
    <scope>NUCLEOTIDE SEQUENCE</scope>
    <source>
        <strain evidence="10">USP_2M_L1-L4_2017</strain>
        <tissue evidence="10">Whole body</tissue>
    </source>
</reference>
<keyword evidence="6 9" id="KW-1133">Transmembrane helix</keyword>
<evidence type="ECO:0000256" key="4">
    <source>
        <dbReference type="ARBA" id="ARBA00022692"/>
    </source>
</evidence>
<gene>
    <name evidence="10" type="ORF">K0M31_001637</name>
</gene>
<evidence type="ECO:0000256" key="3">
    <source>
        <dbReference type="ARBA" id="ARBA00014604"/>
    </source>
</evidence>
<organism evidence="10 11">
    <name type="scientific">Melipona bicolor</name>
    <dbReference type="NCBI Taxonomy" id="60889"/>
    <lineage>
        <taxon>Eukaryota</taxon>
        <taxon>Metazoa</taxon>
        <taxon>Ecdysozoa</taxon>
        <taxon>Arthropoda</taxon>
        <taxon>Hexapoda</taxon>
        <taxon>Insecta</taxon>
        <taxon>Pterygota</taxon>
        <taxon>Neoptera</taxon>
        <taxon>Endopterygota</taxon>
        <taxon>Hymenoptera</taxon>
        <taxon>Apocrita</taxon>
        <taxon>Aculeata</taxon>
        <taxon>Apoidea</taxon>
        <taxon>Anthophila</taxon>
        <taxon>Apidae</taxon>
        <taxon>Melipona</taxon>
    </lineage>
</organism>
<sequence length="218" mass="25411">MYIYNTLFSMNLLIVHFRKQFKYCFYNSINNTIRQYNHASNKKYSNASLLLQSKQFPDYTVLYVLPMITVPYLFNKMKRNYTFLVGATIPICVSLHILNLVPTMDNLAFMACNCMLAATLHTIGFLCNNIVGTIYIKENEKDKENLENQKIIISYVNYWGQRIDLKTTVDDIIPFVENYANASNNFFKTLSIKSSRQTFKVYLKYGKITGPSFYDIFG</sequence>
<keyword evidence="7" id="KW-0496">Mitochondrion</keyword>
<dbReference type="Proteomes" id="UP001177670">
    <property type="component" value="Unassembled WGS sequence"/>
</dbReference>
<evidence type="ECO:0000256" key="1">
    <source>
        <dbReference type="ARBA" id="ARBA00004448"/>
    </source>
</evidence>
<comment type="subcellular location">
    <subcellularLocation>
        <location evidence="1">Mitochondrion inner membrane</location>
        <topology evidence="1">Multi-pass membrane protein</topology>
    </subcellularLocation>
</comment>
<comment type="caution">
    <text evidence="10">The sequence shown here is derived from an EMBL/GenBank/DDBJ whole genome shotgun (WGS) entry which is preliminary data.</text>
</comment>
<proteinExistence type="inferred from homology"/>
<accession>A0AA40GH33</accession>
<dbReference type="InterPro" id="IPR026571">
    <property type="entry name" value="Tmem186"/>
</dbReference>
<evidence type="ECO:0000256" key="6">
    <source>
        <dbReference type="ARBA" id="ARBA00022989"/>
    </source>
</evidence>
<dbReference type="GO" id="GO:0005743">
    <property type="term" value="C:mitochondrial inner membrane"/>
    <property type="evidence" value="ECO:0007669"/>
    <property type="project" value="UniProtKB-SubCell"/>
</dbReference>
<evidence type="ECO:0000313" key="10">
    <source>
        <dbReference type="EMBL" id="KAK1137110.1"/>
    </source>
</evidence>
<keyword evidence="4 9" id="KW-0812">Transmembrane</keyword>
<keyword evidence="11" id="KW-1185">Reference proteome</keyword>
<comment type="similarity">
    <text evidence="2">Belongs to the TMEM186 family.</text>
</comment>
<evidence type="ECO:0000313" key="11">
    <source>
        <dbReference type="Proteomes" id="UP001177670"/>
    </source>
</evidence>
<evidence type="ECO:0000256" key="7">
    <source>
        <dbReference type="ARBA" id="ARBA00023128"/>
    </source>
</evidence>
<dbReference type="PANTHER" id="PTHR13603">
    <property type="entry name" value="TRANSMEMBRANE PROTEIN 186"/>
    <property type="match status" value="1"/>
</dbReference>
<evidence type="ECO:0000256" key="2">
    <source>
        <dbReference type="ARBA" id="ARBA00007020"/>
    </source>
</evidence>
<name>A0AA40GH33_9HYME</name>